<evidence type="ECO:0000259" key="1">
    <source>
        <dbReference type="Pfam" id="PF13304"/>
    </source>
</evidence>
<gene>
    <name evidence="2" type="ORF">H8911_11530</name>
</gene>
<dbReference type="RefSeq" id="WP_186999756.1">
    <property type="nucleotide sequence ID" value="NZ_JACRWH010000080.1"/>
</dbReference>
<name>A0ABR7KKN8_9FIRM</name>
<dbReference type="Pfam" id="PF13304">
    <property type="entry name" value="AAA_21"/>
    <property type="match status" value="1"/>
</dbReference>
<dbReference type="Proteomes" id="UP000649075">
    <property type="component" value="Unassembled WGS sequence"/>
</dbReference>
<sequence length="363" mass="42090">MAIHLQEFDIHRFRGIHNLELKDLNHINIITGDNNTGKTSLLENINFLKGIDSVRNLAYSTTRSVRGMVRTSFSTFERVNYLFPVDEEVVSKIEYSFKLENKTHSVNLFKENYFELLPDSEVRKMMGYSNKVRECDEMIDTEFMNLKIDLDGQELLNEKYSEYDRFATNGKQETKLINTTLVSSFKHVYDDFYLSKVLNNVELYQEMLGVLIEFDEDIIGLNVDSKGNSAWRKRYMILSKNHKEAIPLELYGDGMKKAILLMSAVIASKNGILLIDEFETSIHTSAMNKIFSWILSTAVKLNIQLFITSHSKEAIDKVLKCDPTLQDKMNLYTLYKKDDSTLTRKLSCYEAIEAMDDYDIEVR</sequence>
<evidence type="ECO:0000313" key="3">
    <source>
        <dbReference type="Proteomes" id="UP000649075"/>
    </source>
</evidence>
<dbReference type="PANTHER" id="PTHR43581:SF4">
    <property type="entry name" value="ATP_GTP PHOSPHATASE"/>
    <property type="match status" value="1"/>
</dbReference>
<protein>
    <submittedName>
        <fullName evidence="2">AAA family ATPase</fullName>
    </submittedName>
</protein>
<dbReference type="InterPro" id="IPR027417">
    <property type="entry name" value="P-loop_NTPase"/>
</dbReference>
<keyword evidence="3" id="KW-1185">Reference proteome</keyword>
<comment type="caution">
    <text evidence="2">The sequence shown here is derived from an EMBL/GenBank/DDBJ whole genome shotgun (WGS) entry which is preliminary data.</text>
</comment>
<organism evidence="2 3">
    <name type="scientific">Holdemanella hominis</name>
    <dbReference type="NCBI Taxonomy" id="2764327"/>
    <lineage>
        <taxon>Bacteria</taxon>
        <taxon>Bacillati</taxon>
        <taxon>Bacillota</taxon>
        <taxon>Erysipelotrichia</taxon>
        <taxon>Erysipelotrichales</taxon>
        <taxon>Erysipelotrichaceae</taxon>
        <taxon>Holdemanella</taxon>
    </lineage>
</organism>
<dbReference type="InterPro" id="IPR051396">
    <property type="entry name" value="Bact_Antivir_Def_Nuclease"/>
</dbReference>
<feature type="domain" description="ATPase AAA-type core" evidence="1">
    <location>
        <begin position="27"/>
        <end position="315"/>
    </location>
</feature>
<accession>A0ABR7KKN8</accession>
<proteinExistence type="predicted"/>
<reference evidence="2 3" key="1">
    <citation type="submission" date="2020-08" db="EMBL/GenBank/DDBJ databases">
        <authorList>
            <person name="Liu C."/>
            <person name="Sun Q."/>
        </authorList>
    </citation>
    <scope>NUCLEOTIDE SEQUENCE [LARGE SCALE GENOMIC DNA]</scope>
    <source>
        <strain evidence="2 3">L34</strain>
    </source>
</reference>
<dbReference type="PANTHER" id="PTHR43581">
    <property type="entry name" value="ATP/GTP PHOSPHATASE"/>
    <property type="match status" value="1"/>
</dbReference>
<dbReference type="SUPFAM" id="SSF52540">
    <property type="entry name" value="P-loop containing nucleoside triphosphate hydrolases"/>
    <property type="match status" value="1"/>
</dbReference>
<dbReference type="InterPro" id="IPR003959">
    <property type="entry name" value="ATPase_AAA_core"/>
</dbReference>
<dbReference type="Gene3D" id="3.40.50.300">
    <property type="entry name" value="P-loop containing nucleotide triphosphate hydrolases"/>
    <property type="match status" value="1"/>
</dbReference>
<evidence type="ECO:0000313" key="2">
    <source>
        <dbReference type="EMBL" id="MBC6013311.1"/>
    </source>
</evidence>
<dbReference type="EMBL" id="JACRWH010000080">
    <property type="protein sequence ID" value="MBC6013311.1"/>
    <property type="molecule type" value="Genomic_DNA"/>
</dbReference>